<evidence type="ECO:0000313" key="5">
    <source>
        <dbReference type="Proteomes" id="UP000683925"/>
    </source>
</evidence>
<evidence type="ECO:0000256" key="3">
    <source>
        <dbReference type="ARBA" id="ARBA00023043"/>
    </source>
</evidence>
<evidence type="ECO:0000256" key="1">
    <source>
        <dbReference type="ARBA" id="ARBA00005949"/>
    </source>
</evidence>
<dbReference type="OrthoDB" id="293356at2759"/>
<dbReference type="InterPro" id="IPR002110">
    <property type="entry name" value="Ankyrin_rpt"/>
</dbReference>
<evidence type="ECO:0000313" key="4">
    <source>
        <dbReference type="EMBL" id="CAD8160379.1"/>
    </source>
</evidence>
<sequence length="506" mass="60031">MKGQQSSSLKRFNKIPSIADTYDYIKNNITDSRLVNSPKIISRAINPPQYKQDTYLDLAFMTVAKPDSRYDFNKLPNLEKKTDVQRVKWFIKQNKQIEQQQHFLEFLNSTKAQSSKNFDQQIVDQLSQVQDKNQSNNCDKYFVVKTPTKPSLIKNKNTSRQLIGNSSTMNGVKKKAFTKNVNLEQFIEKNNELRRHCQTQQEQEHTQNSILEQLQIQNIQHINLYSSVKRGVKNDVLHNQYKSEIQDLIEVDDELSAQEYDTIQELKKKSIFQNPFSNAHHFEINQFKKQVVEYEPKVIQQNQNENEQNLIIQKRKNKIQRVLLQITLFLHWMIEHKLKYEDIISQQVFQTKPYQSAHSKQCFQKVKANDIEVVKSFIAQNRYLVYDYDNFKLSMLHHAVIRDYPEMAILILQNYAEVNCKDIQGRTPLFYAIRGKCNQCVCILLQFKASPWGNSKNNYDKYLDFLDPKVRDLYKKAKTIHLRMQILKASIREQYWSQQKLMFIYK</sequence>
<dbReference type="PANTHER" id="PTHR24136:SF15">
    <property type="entry name" value="ANK_REP_REGION DOMAIN-CONTAINING PROTEIN"/>
    <property type="match status" value="1"/>
</dbReference>
<dbReference type="Proteomes" id="UP000683925">
    <property type="component" value="Unassembled WGS sequence"/>
</dbReference>
<protein>
    <submittedName>
        <fullName evidence="4">Uncharacterized protein</fullName>
    </submittedName>
</protein>
<keyword evidence="5" id="KW-1185">Reference proteome</keyword>
<dbReference type="AlphaFoldDB" id="A0A8S1U9R0"/>
<comment type="similarity">
    <text evidence="1">Belongs to the ankyrin SOCS box (ASB) family.</text>
</comment>
<dbReference type="GO" id="GO:0016567">
    <property type="term" value="P:protein ubiquitination"/>
    <property type="evidence" value="ECO:0007669"/>
    <property type="project" value="TreeGrafter"/>
</dbReference>
<gene>
    <name evidence="4" type="ORF">POCTA_138.1.T0380142</name>
</gene>
<accession>A0A8S1U9R0</accession>
<evidence type="ECO:0000256" key="2">
    <source>
        <dbReference type="ARBA" id="ARBA00022737"/>
    </source>
</evidence>
<keyword evidence="2" id="KW-0677">Repeat</keyword>
<reference evidence="4" key="1">
    <citation type="submission" date="2021-01" db="EMBL/GenBank/DDBJ databases">
        <authorList>
            <consortium name="Genoscope - CEA"/>
            <person name="William W."/>
        </authorList>
    </citation>
    <scope>NUCLEOTIDE SEQUENCE</scope>
</reference>
<dbReference type="SMART" id="SM00248">
    <property type="entry name" value="ANK"/>
    <property type="match status" value="2"/>
</dbReference>
<dbReference type="EMBL" id="CAJJDP010000038">
    <property type="protein sequence ID" value="CAD8160379.1"/>
    <property type="molecule type" value="Genomic_DNA"/>
</dbReference>
<keyword evidence="3" id="KW-0040">ANK repeat</keyword>
<dbReference type="Pfam" id="PF12796">
    <property type="entry name" value="Ank_2"/>
    <property type="match status" value="1"/>
</dbReference>
<dbReference type="InterPro" id="IPR051573">
    <property type="entry name" value="Ankyrin-SOCS_box_domain"/>
</dbReference>
<organism evidence="4 5">
    <name type="scientific">Paramecium octaurelia</name>
    <dbReference type="NCBI Taxonomy" id="43137"/>
    <lineage>
        <taxon>Eukaryota</taxon>
        <taxon>Sar</taxon>
        <taxon>Alveolata</taxon>
        <taxon>Ciliophora</taxon>
        <taxon>Intramacronucleata</taxon>
        <taxon>Oligohymenophorea</taxon>
        <taxon>Peniculida</taxon>
        <taxon>Parameciidae</taxon>
        <taxon>Paramecium</taxon>
    </lineage>
</organism>
<proteinExistence type="inferred from homology"/>
<dbReference type="OMA" id="AQEYDTI"/>
<dbReference type="PANTHER" id="PTHR24136">
    <property type="entry name" value="SOWAH (DROSOPHILA) HOMOLOG"/>
    <property type="match status" value="1"/>
</dbReference>
<dbReference type="GO" id="GO:0045732">
    <property type="term" value="P:positive regulation of protein catabolic process"/>
    <property type="evidence" value="ECO:0007669"/>
    <property type="project" value="TreeGrafter"/>
</dbReference>
<name>A0A8S1U9R0_PAROT</name>
<comment type="caution">
    <text evidence="4">The sequence shown here is derived from an EMBL/GenBank/DDBJ whole genome shotgun (WGS) entry which is preliminary data.</text>
</comment>